<keyword evidence="2" id="KW-0732">Signal</keyword>
<feature type="chain" id="PRO_5016355987" evidence="2">
    <location>
        <begin position="23"/>
        <end position="119"/>
    </location>
</feature>
<feature type="signal peptide" evidence="2">
    <location>
        <begin position="1"/>
        <end position="22"/>
    </location>
</feature>
<reference evidence="4" key="1">
    <citation type="journal article" date="2017" name="Front. Plant Sci.">
        <title>Climate Clever Clovers: New Paradigm to Reduce the Environmental Footprint of Ruminants by Breeding Low Methanogenic Forages Utilizing Haplotype Variation.</title>
        <authorList>
            <person name="Kaur P."/>
            <person name="Appels R."/>
            <person name="Bayer P.E."/>
            <person name="Keeble-Gagnere G."/>
            <person name="Wang J."/>
            <person name="Hirakawa H."/>
            <person name="Shirasawa K."/>
            <person name="Vercoe P."/>
            <person name="Stefanova K."/>
            <person name="Durmic Z."/>
            <person name="Nichols P."/>
            <person name="Revell C."/>
            <person name="Isobe S.N."/>
            <person name="Edwards D."/>
            <person name="Erskine W."/>
        </authorList>
    </citation>
    <scope>NUCLEOTIDE SEQUENCE [LARGE SCALE GENOMIC DNA]</scope>
    <source>
        <strain evidence="4">cv. Daliak</strain>
    </source>
</reference>
<name>A0A2Z6NE16_TRISU</name>
<evidence type="ECO:0000256" key="2">
    <source>
        <dbReference type="SAM" id="SignalP"/>
    </source>
</evidence>
<feature type="region of interest" description="Disordered" evidence="1">
    <location>
        <begin position="27"/>
        <end position="119"/>
    </location>
</feature>
<evidence type="ECO:0000313" key="3">
    <source>
        <dbReference type="EMBL" id="GAU27697.1"/>
    </source>
</evidence>
<protein>
    <submittedName>
        <fullName evidence="3">Uncharacterized protein</fullName>
    </submittedName>
</protein>
<evidence type="ECO:0000256" key="1">
    <source>
        <dbReference type="SAM" id="MobiDB-lite"/>
    </source>
</evidence>
<keyword evidence="4" id="KW-1185">Reference proteome</keyword>
<accession>A0A2Z6NE16</accession>
<sequence>MTFITRLCLLGLLLTYAAMCFARNMPIGNRNSQYDIDDYGEPVANPAHDPKNPPLSAPSQEDYGESGANPAHDPKNPPRSTPSLGNQNNQYDIEDYGPPGPNPGHDPKNPPPSPPPLGE</sequence>
<dbReference type="Proteomes" id="UP000242715">
    <property type="component" value="Unassembled WGS sequence"/>
</dbReference>
<organism evidence="3 4">
    <name type="scientific">Trifolium subterraneum</name>
    <name type="common">Subterranean clover</name>
    <dbReference type="NCBI Taxonomy" id="3900"/>
    <lineage>
        <taxon>Eukaryota</taxon>
        <taxon>Viridiplantae</taxon>
        <taxon>Streptophyta</taxon>
        <taxon>Embryophyta</taxon>
        <taxon>Tracheophyta</taxon>
        <taxon>Spermatophyta</taxon>
        <taxon>Magnoliopsida</taxon>
        <taxon>eudicotyledons</taxon>
        <taxon>Gunneridae</taxon>
        <taxon>Pentapetalae</taxon>
        <taxon>rosids</taxon>
        <taxon>fabids</taxon>
        <taxon>Fabales</taxon>
        <taxon>Fabaceae</taxon>
        <taxon>Papilionoideae</taxon>
        <taxon>50 kb inversion clade</taxon>
        <taxon>NPAAA clade</taxon>
        <taxon>Hologalegina</taxon>
        <taxon>IRL clade</taxon>
        <taxon>Trifolieae</taxon>
        <taxon>Trifolium</taxon>
    </lineage>
</organism>
<dbReference type="AlphaFoldDB" id="A0A2Z6NE16"/>
<feature type="compositionally biased region" description="Pro residues" evidence="1">
    <location>
        <begin position="98"/>
        <end position="119"/>
    </location>
</feature>
<evidence type="ECO:0000313" key="4">
    <source>
        <dbReference type="Proteomes" id="UP000242715"/>
    </source>
</evidence>
<proteinExistence type="predicted"/>
<dbReference type="OrthoDB" id="1108474at2759"/>
<gene>
    <name evidence="3" type="ORF">TSUD_126430</name>
</gene>
<dbReference type="EMBL" id="DF973360">
    <property type="protein sequence ID" value="GAU27697.1"/>
    <property type="molecule type" value="Genomic_DNA"/>
</dbReference>
<feature type="compositionally biased region" description="Polar residues" evidence="1">
    <location>
        <begin position="81"/>
        <end position="91"/>
    </location>
</feature>